<reference evidence="3" key="1">
    <citation type="journal article" date="2017" name="Genome Biol. Evol.">
        <title>The complete genome sequence of the phytopathogenic fungus Sclerotinia sclerotiorum reveals insights into the genome architecture of broad host range pathogens.</title>
        <authorList>
            <person name="Derbyshire M."/>
            <person name="Denton-Giles M."/>
            <person name="Hegedus D."/>
            <person name="Seifbarghy S."/>
            <person name="Rollins J."/>
            <person name="van Kan J."/>
            <person name="Seidl M.F."/>
            <person name="Faino L."/>
            <person name="Mbengue M."/>
            <person name="Navaud O."/>
            <person name="Raffaele S."/>
            <person name="Hammond-Kosack K."/>
            <person name="Heard S."/>
            <person name="Oliver R."/>
        </authorList>
    </citation>
    <scope>NUCLEOTIDE SEQUENCE [LARGE SCALE GENOMIC DNA]</scope>
    <source>
        <strain evidence="3">ATCC 18683 / 1980 / Ss-1</strain>
    </source>
</reference>
<dbReference type="RefSeq" id="XP_001594805.1">
    <property type="nucleotide sequence ID" value="XM_001594755.1"/>
</dbReference>
<dbReference type="VEuPathDB" id="FungiDB:sscle_02g015430"/>
<organism evidence="2 3">
    <name type="scientific">Sclerotinia sclerotiorum (strain ATCC 18683 / 1980 / Ss-1)</name>
    <name type="common">White mold</name>
    <name type="synonym">Whetzelinia sclerotiorum</name>
    <dbReference type="NCBI Taxonomy" id="665079"/>
    <lineage>
        <taxon>Eukaryota</taxon>
        <taxon>Fungi</taxon>
        <taxon>Dikarya</taxon>
        <taxon>Ascomycota</taxon>
        <taxon>Pezizomycotina</taxon>
        <taxon>Leotiomycetes</taxon>
        <taxon>Helotiales</taxon>
        <taxon>Sclerotiniaceae</taxon>
        <taxon>Sclerotinia</taxon>
    </lineage>
</organism>
<dbReference type="AlphaFoldDB" id="A0A1D9PWT7"/>
<protein>
    <submittedName>
        <fullName evidence="2">Uncharacterized protein</fullName>
    </submittedName>
</protein>
<dbReference type="Proteomes" id="UP000177798">
    <property type="component" value="Chromosome 2"/>
</dbReference>
<sequence length="60" mass="7058">MIDWTYIASVFEFRSPALSSFEARPQENERKRSPRLRAIGFKNPNVPPRTPTEPEIRVRD</sequence>
<evidence type="ECO:0000313" key="3">
    <source>
        <dbReference type="Proteomes" id="UP000177798"/>
    </source>
</evidence>
<name>A0A1D9PWT7_SCLS1</name>
<dbReference type="EMBL" id="CP017815">
    <property type="protein sequence ID" value="APA06773.1"/>
    <property type="molecule type" value="Genomic_DNA"/>
</dbReference>
<evidence type="ECO:0000313" key="2">
    <source>
        <dbReference type="EMBL" id="APA06773.1"/>
    </source>
</evidence>
<feature type="region of interest" description="Disordered" evidence="1">
    <location>
        <begin position="21"/>
        <end position="60"/>
    </location>
</feature>
<proteinExistence type="predicted"/>
<gene>
    <name evidence="2" type="ORF">sscle_02g015430</name>
</gene>
<dbReference type="KEGG" id="ssl:SS1G_04613"/>
<accession>A0A1D9PWT7</accession>
<evidence type="ECO:0000256" key="1">
    <source>
        <dbReference type="SAM" id="MobiDB-lite"/>
    </source>
</evidence>